<evidence type="ECO:0000313" key="2">
    <source>
        <dbReference type="Proteomes" id="UP000747542"/>
    </source>
</evidence>
<feature type="non-terminal residue" evidence="1">
    <location>
        <position position="1"/>
    </location>
</feature>
<proteinExistence type="predicted"/>
<sequence>MDLDIFHVHKSVVTICGREPKISSEQDGSLLVEVSFPEESAQLCTLSECVSCGKAHEGQKGPGPVCCFPCSEAHLTSSSECDRFRLEIEIFHIRMRDKVSFAEARSTALKSVSSHGYSYAQ</sequence>
<reference evidence="1" key="1">
    <citation type="journal article" date="2021" name="Sci. Adv.">
        <title>The American lobster genome reveals insights on longevity, neural, and immune adaptations.</title>
        <authorList>
            <person name="Polinski J.M."/>
            <person name="Zimin A.V."/>
            <person name="Clark K.F."/>
            <person name="Kohn A.B."/>
            <person name="Sadowski N."/>
            <person name="Timp W."/>
            <person name="Ptitsyn A."/>
            <person name="Khanna P."/>
            <person name="Romanova D.Y."/>
            <person name="Williams P."/>
            <person name="Greenwood S.J."/>
            <person name="Moroz L.L."/>
            <person name="Walt D.R."/>
            <person name="Bodnar A.G."/>
        </authorList>
    </citation>
    <scope>NUCLEOTIDE SEQUENCE</scope>
    <source>
        <strain evidence="1">GMGI-L3</strain>
    </source>
</reference>
<keyword evidence="2" id="KW-1185">Reference proteome</keyword>
<organism evidence="1 2">
    <name type="scientific">Homarus americanus</name>
    <name type="common">American lobster</name>
    <dbReference type="NCBI Taxonomy" id="6706"/>
    <lineage>
        <taxon>Eukaryota</taxon>
        <taxon>Metazoa</taxon>
        <taxon>Ecdysozoa</taxon>
        <taxon>Arthropoda</taxon>
        <taxon>Crustacea</taxon>
        <taxon>Multicrustacea</taxon>
        <taxon>Malacostraca</taxon>
        <taxon>Eumalacostraca</taxon>
        <taxon>Eucarida</taxon>
        <taxon>Decapoda</taxon>
        <taxon>Pleocyemata</taxon>
        <taxon>Astacidea</taxon>
        <taxon>Nephropoidea</taxon>
        <taxon>Nephropidae</taxon>
        <taxon>Homarus</taxon>
    </lineage>
</organism>
<accession>A0A8J5MS48</accession>
<dbReference type="EMBL" id="JAHLQT010028013">
    <property type="protein sequence ID" value="KAG7162110.1"/>
    <property type="molecule type" value="Genomic_DNA"/>
</dbReference>
<dbReference type="Proteomes" id="UP000747542">
    <property type="component" value="Unassembled WGS sequence"/>
</dbReference>
<comment type="caution">
    <text evidence="1">The sequence shown here is derived from an EMBL/GenBank/DDBJ whole genome shotgun (WGS) entry which is preliminary data.</text>
</comment>
<gene>
    <name evidence="1" type="ORF">Hamer_G010767</name>
</gene>
<dbReference type="AlphaFoldDB" id="A0A8J5MS48"/>
<name>A0A8J5MS48_HOMAM</name>
<protein>
    <submittedName>
        <fullName evidence="1">Uncharacterized protein</fullName>
    </submittedName>
</protein>
<evidence type="ECO:0000313" key="1">
    <source>
        <dbReference type="EMBL" id="KAG7162110.1"/>
    </source>
</evidence>